<dbReference type="Pfam" id="PF13649">
    <property type="entry name" value="Methyltransf_25"/>
    <property type="match status" value="1"/>
</dbReference>
<dbReference type="Proteomes" id="UP000323274">
    <property type="component" value="Unassembled WGS sequence"/>
</dbReference>
<dbReference type="GeneID" id="61102674"/>
<evidence type="ECO:0000259" key="2">
    <source>
        <dbReference type="Pfam" id="PF13649"/>
    </source>
</evidence>
<evidence type="ECO:0000256" key="1">
    <source>
        <dbReference type="ARBA" id="ARBA00022679"/>
    </source>
</evidence>
<dbReference type="Gene3D" id="2.20.25.110">
    <property type="entry name" value="S-adenosyl-L-methionine-dependent methyltransferases"/>
    <property type="match status" value="1"/>
</dbReference>
<comment type="caution">
    <text evidence="3">The sequence shown here is derived from an EMBL/GenBank/DDBJ whole genome shotgun (WGS) entry which is preliminary data.</text>
</comment>
<dbReference type="RefSeq" id="WP_085699715.1">
    <property type="nucleotide sequence ID" value="NZ_BJJW01000001.1"/>
</dbReference>
<sequence>MTDENLQQNYSTFAEKYDQLFDDNMYEAWLAFVKVHTTKGTILDLGGGAGRLAVLLAEDGYAVDVLDLSADMLTLAQRHAQAAKVDINLLQADMRDWSDWPKTYDTIISFADAFNYLPTLHDFKAALAQAAQHLNTGGQLLFDVITPYQVNELYQDYYYNNDDDADNIFMWTSYPGDSINSVDHDLKFFVYDEAIDGFKILREIHHEQTYDLIVYQQALEEAGFKDVQVMADFGNHSVNDETSRWFFKAVKI</sequence>
<dbReference type="GO" id="GO:0032259">
    <property type="term" value="P:methylation"/>
    <property type="evidence" value="ECO:0007669"/>
    <property type="project" value="UniProtKB-KW"/>
</dbReference>
<dbReference type="CDD" id="cd02440">
    <property type="entry name" value="AdoMet_MTases"/>
    <property type="match status" value="1"/>
</dbReference>
<dbReference type="GO" id="GO:0008168">
    <property type="term" value="F:methyltransferase activity"/>
    <property type="evidence" value="ECO:0007669"/>
    <property type="project" value="UniProtKB-KW"/>
</dbReference>
<organism evidence="3 4">
    <name type="scientific">Leuconostoc citreum</name>
    <dbReference type="NCBI Taxonomy" id="33964"/>
    <lineage>
        <taxon>Bacteria</taxon>
        <taxon>Bacillati</taxon>
        <taxon>Bacillota</taxon>
        <taxon>Bacilli</taxon>
        <taxon>Lactobacillales</taxon>
        <taxon>Lactobacillaceae</taxon>
        <taxon>Leuconostoc</taxon>
    </lineage>
</organism>
<dbReference type="InterPro" id="IPR029063">
    <property type="entry name" value="SAM-dependent_MTases_sf"/>
</dbReference>
<dbReference type="EMBL" id="BJJW01000001">
    <property type="protein sequence ID" value="GDZ82850.1"/>
    <property type="molecule type" value="Genomic_DNA"/>
</dbReference>
<dbReference type="AlphaFoldDB" id="A0A5A5U9W3"/>
<reference evidence="3 4" key="1">
    <citation type="submission" date="2019-04" db="EMBL/GenBank/DDBJ databases">
        <title>A pseudo-fructophilic Leuconostoc citreum strain F192-5 isolated from peel of satsuma mandarin: the first report for isolation and characterization of strain-dependent fructophilic-like characteristics.</title>
        <authorList>
            <person name="Maeno S."/>
            <person name="Tanizawa Y."/>
            <person name="Kajikawa A."/>
            <person name="Kanesaki Y."/>
            <person name="Kubota E."/>
            <person name="Arita M."/>
            <person name="Leon D."/>
            <person name="Endo A."/>
        </authorList>
    </citation>
    <scope>NUCLEOTIDE SEQUENCE [LARGE SCALE GENOMIC DNA]</scope>
    <source>
        <strain evidence="3 4">F192-5</strain>
    </source>
</reference>
<feature type="domain" description="Methyltransferase" evidence="2">
    <location>
        <begin position="42"/>
        <end position="138"/>
    </location>
</feature>
<keyword evidence="3" id="KW-0489">Methyltransferase</keyword>
<accession>A0A5A5U9W3</accession>
<dbReference type="SUPFAM" id="SSF53335">
    <property type="entry name" value="S-adenosyl-L-methionine-dependent methyltransferases"/>
    <property type="match status" value="1"/>
</dbReference>
<dbReference type="Gene3D" id="3.40.50.150">
    <property type="entry name" value="Vaccinia Virus protein VP39"/>
    <property type="match status" value="1"/>
</dbReference>
<evidence type="ECO:0000313" key="3">
    <source>
        <dbReference type="EMBL" id="GDZ82850.1"/>
    </source>
</evidence>
<proteinExistence type="predicted"/>
<dbReference type="PANTHER" id="PTHR43861">
    <property type="entry name" value="TRANS-ACONITATE 2-METHYLTRANSFERASE-RELATED"/>
    <property type="match status" value="1"/>
</dbReference>
<dbReference type="InterPro" id="IPR041698">
    <property type="entry name" value="Methyltransf_25"/>
</dbReference>
<protein>
    <submittedName>
        <fullName evidence="3">Methyltransferase</fullName>
    </submittedName>
</protein>
<gene>
    <name evidence="3" type="ORF">LCIT_00920</name>
</gene>
<evidence type="ECO:0000313" key="4">
    <source>
        <dbReference type="Proteomes" id="UP000323274"/>
    </source>
</evidence>
<keyword evidence="1 3" id="KW-0808">Transferase</keyword>
<name>A0A5A5U9W3_LEUCI</name>